<dbReference type="SUPFAM" id="SSF47384">
    <property type="entry name" value="Homodimeric domain of signal transducing histidine kinase"/>
    <property type="match status" value="1"/>
</dbReference>
<keyword evidence="12" id="KW-1185">Reference proteome</keyword>
<dbReference type="AlphaFoldDB" id="A0A920CH68"/>
<dbReference type="InterPro" id="IPR004358">
    <property type="entry name" value="Sig_transdc_His_kin-like_C"/>
</dbReference>
<accession>A0A920CH68</accession>
<evidence type="ECO:0000256" key="9">
    <source>
        <dbReference type="ARBA" id="ARBA00023012"/>
    </source>
</evidence>
<dbReference type="SUPFAM" id="SSF55874">
    <property type="entry name" value="ATPase domain of HSP90 chaperone/DNA topoisomerase II/histidine kinase"/>
    <property type="match status" value="1"/>
</dbReference>
<gene>
    <name evidence="11" type="ORF">J41TS12_17100</name>
</gene>
<dbReference type="RefSeq" id="WP_249412934.1">
    <property type="nucleotide sequence ID" value="NZ_BORR01000005.1"/>
</dbReference>
<keyword evidence="8" id="KW-0067">ATP-binding</keyword>
<dbReference type="CDD" id="cd00075">
    <property type="entry name" value="HATPase"/>
    <property type="match status" value="1"/>
</dbReference>
<comment type="subcellular location">
    <subcellularLocation>
        <location evidence="2">Cell membrane</location>
        <topology evidence="2">Multi-pass membrane protein</topology>
    </subcellularLocation>
</comment>
<feature type="domain" description="Histidine kinase" evidence="10">
    <location>
        <begin position="93"/>
        <end position="305"/>
    </location>
</feature>
<dbReference type="EC" id="2.7.13.3" evidence="3"/>
<dbReference type="PANTHER" id="PTHR43711:SF1">
    <property type="entry name" value="HISTIDINE KINASE 1"/>
    <property type="match status" value="1"/>
</dbReference>
<dbReference type="InterPro" id="IPR003661">
    <property type="entry name" value="HisK_dim/P_dom"/>
</dbReference>
<evidence type="ECO:0000313" key="11">
    <source>
        <dbReference type="EMBL" id="GIO36849.1"/>
    </source>
</evidence>
<dbReference type="CDD" id="cd00082">
    <property type="entry name" value="HisKA"/>
    <property type="match status" value="1"/>
</dbReference>
<dbReference type="GO" id="GO:0005886">
    <property type="term" value="C:plasma membrane"/>
    <property type="evidence" value="ECO:0007669"/>
    <property type="project" value="UniProtKB-SubCell"/>
</dbReference>
<keyword evidence="6" id="KW-0547">Nucleotide-binding</keyword>
<dbReference type="Proteomes" id="UP000681162">
    <property type="component" value="Unassembled WGS sequence"/>
</dbReference>
<dbReference type="InterPro" id="IPR005467">
    <property type="entry name" value="His_kinase_dom"/>
</dbReference>
<comment type="caution">
    <text evidence="11">The sequence shown here is derived from an EMBL/GenBank/DDBJ whole genome shotgun (WGS) entry which is preliminary data.</text>
</comment>
<dbReference type="Pfam" id="PF02518">
    <property type="entry name" value="HATPase_c"/>
    <property type="match status" value="1"/>
</dbReference>
<evidence type="ECO:0000256" key="4">
    <source>
        <dbReference type="ARBA" id="ARBA00022553"/>
    </source>
</evidence>
<protein>
    <recommendedName>
        <fullName evidence="3">histidine kinase</fullName>
        <ecNumber evidence="3">2.7.13.3</ecNumber>
    </recommendedName>
</protein>
<evidence type="ECO:0000256" key="3">
    <source>
        <dbReference type="ARBA" id="ARBA00012438"/>
    </source>
</evidence>
<evidence type="ECO:0000256" key="5">
    <source>
        <dbReference type="ARBA" id="ARBA00022679"/>
    </source>
</evidence>
<dbReference type="SMART" id="SM00387">
    <property type="entry name" value="HATPase_c"/>
    <property type="match status" value="1"/>
</dbReference>
<dbReference type="PRINTS" id="PR00344">
    <property type="entry name" value="BCTRLSENSOR"/>
</dbReference>
<reference evidence="11 12" key="1">
    <citation type="submission" date="2021-03" db="EMBL/GenBank/DDBJ databases">
        <title>Antimicrobial resistance genes in bacteria isolated from Japanese honey, and their potential for conferring macrolide and lincosamide resistance in the American foulbrood pathogen Paenibacillus larvae.</title>
        <authorList>
            <person name="Okamoto M."/>
            <person name="Kumagai M."/>
            <person name="Kanamori H."/>
            <person name="Takamatsu D."/>
        </authorList>
    </citation>
    <scope>NUCLEOTIDE SEQUENCE [LARGE SCALE GENOMIC DNA]</scope>
    <source>
        <strain evidence="11 12">J41TS12</strain>
    </source>
</reference>
<keyword evidence="9" id="KW-0902">Two-component regulatory system</keyword>
<keyword evidence="4" id="KW-0597">Phosphoprotein</keyword>
<evidence type="ECO:0000256" key="2">
    <source>
        <dbReference type="ARBA" id="ARBA00004651"/>
    </source>
</evidence>
<dbReference type="InterPro" id="IPR050736">
    <property type="entry name" value="Sensor_HK_Regulatory"/>
</dbReference>
<evidence type="ECO:0000259" key="10">
    <source>
        <dbReference type="PROSITE" id="PS50109"/>
    </source>
</evidence>
<evidence type="ECO:0000256" key="7">
    <source>
        <dbReference type="ARBA" id="ARBA00022777"/>
    </source>
</evidence>
<dbReference type="FunFam" id="3.30.565.10:FF:000006">
    <property type="entry name" value="Sensor histidine kinase WalK"/>
    <property type="match status" value="1"/>
</dbReference>
<proteinExistence type="predicted"/>
<evidence type="ECO:0000313" key="12">
    <source>
        <dbReference type="Proteomes" id="UP000681162"/>
    </source>
</evidence>
<dbReference type="Gene3D" id="1.10.287.130">
    <property type="match status" value="1"/>
</dbReference>
<dbReference type="InterPro" id="IPR036097">
    <property type="entry name" value="HisK_dim/P_sf"/>
</dbReference>
<evidence type="ECO:0000256" key="6">
    <source>
        <dbReference type="ARBA" id="ARBA00022741"/>
    </source>
</evidence>
<evidence type="ECO:0000256" key="8">
    <source>
        <dbReference type="ARBA" id="ARBA00022840"/>
    </source>
</evidence>
<keyword evidence="5" id="KW-0808">Transferase</keyword>
<keyword evidence="7 11" id="KW-0418">Kinase</keyword>
<dbReference type="PANTHER" id="PTHR43711">
    <property type="entry name" value="TWO-COMPONENT HISTIDINE KINASE"/>
    <property type="match status" value="1"/>
</dbReference>
<dbReference type="Gene3D" id="3.30.565.10">
    <property type="entry name" value="Histidine kinase-like ATPase, C-terminal domain"/>
    <property type="match status" value="1"/>
</dbReference>
<dbReference type="InterPro" id="IPR036890">
    <property type="entry name" value="HATPase_C_sf"/>
</dbReference>
<dbReference type="InterPro" id="IPR003594">
    <property type="entry name" value="HATPase_dom"/>
</dbReference>
<organism evidence="11 12">
    <name type="scientific">Paenibacillus antibioticophila</name>
    <dbReference type="NCBI Taxonomy" id="1274374"/>
    <lineage>
        <taxon>Bacteria</taxon>
        <taxon>Bacillati</taxon>
        <taxon>Bacillota</taxon>
        <taxon>Bacilli</taxon>
        <taxon>Bacillales</taxon>
        <taxon>Paenibacillaceae</taxon>
        <taxon>Paenibacillus</taxon>
    </lineage>
</organism>
<comment type="catalytic activity">
    <reaction evidence="1">
        <text>ATP + protein L-histidine = ADP + protein N-phospho-L-histidine.</text>
        <dbReference type="EC" id="2.7.13.3"/>
    </reaction>
</comment>
<dbReference type="GO" id="GO:0005524">
    <property type="term" value="F:ATP binding"/>
    <property type="evidence" value="ECO:0007669"/>
    <property type="project" value="UniProtKB-KW"/>
</dbReference>
<evidence type="ECO:0000256" key="1">
    <source>
        <dbReference type="ARBA" id="ARBA00000085"/>
    </source>
</evidence>
<dbReference type="EMBL" id="BORR01000005">
    <property type="protein sequence ID" value="GIO36849.1"/>
    <property type="molecule type" value="Genomic_DNA"/>
</dbReference>
<dbReference type="GO" id="GO:0000155">
    <property type="term" value="F:phosphorelay sensor kinase activity"/>
    <property type="evidence" value="ECO:0007669"/>
    <property type="project" value="InterPro"/>
</dbReference>
<name>A0A920CH68_9BACL</name>
<dbReference type="PROSITE" id="PS50109">
    <property type="entry name" value="HIS_KIN"/>
    <property type="match status" value="1"/>
</dbReference>
<dbReference type="SMART" id="SM00388">
    <property type="entry name" value="HisKA"/>
    <property type="match status" value="1"/>
</dbReference>
<sequence>MNRLQWFVLLVSFFALFSAIVLAWHTFYRQKKLMQRLNHMLDSAAAGSFSETMFDESMLSAVETRMANYLSASLLSERNLAGERDKIKTLIADISHQTKTPIANILLYAELLSEQQLPEESKDKLEVLKAQAGKLAFLVDALVKISRLESGVLVLSPRKQPVQLLLEQVLEQAIPKASAKRIRVNFDRTESAAFYDLKWTAEALYNLLDNAIKYTAPEGEIHLAVKTYELFLRIDVSDNGIGISEEEQPRIFTRFYRSPAVSETEGVGIGLYLSRQIIASQGGYIRVQSMPRAGSIFSVYLPLEN</sequence>
<dbReference type="Pfam" id="PF00512">
    <property type="entry name" value="HisKA"/>
    <property type="match status" value="1"/>
</dbReference>